<dbReference type="Proteomes" id="UP000095419">
    <property type="component" value="Unassembled WGS sequence"/>
</dbReference>
<keyword evidence="3" id="KW-0949">S-adenosyl-L-methionine</keyword>
<name>A0A174P0V3_BACUN</name>
<reference evidence="5 7" key="2">
    <citation type="journal article" date="2019" name="Nat. Med.">
        <title>A library of human gut bacterial isolates paired with longitudinal multiomics data enables mechanistic microbiome research.</title>
        <authorList>
            <person name="Poyet M."/>
            <person name="Groussin M."/>
            <person name="Gibbons S.M."/>
            <person name="Avila-Pacheco J."/>
            <person name="Jiang X."/>
            <person name="Kearney S.M."/>
            <person name="Perrotta A.R."/>
            <person name="Berdy B."/>
            <person name="Zhao S."/>
            <person name="Lieberman T.D."/>
            <person name="Swanson P.K."/>
            <person name="Smith M."/>
            <person name="Roesemann S."/>
            <person name="Alexander J.E."/>
            <person name="Rich S.A."/>
            <person name="Livny J."/>
            <person name="Vlamakis H."/>
            <person name="Clish C."/>
            <person name="Bullock K."/>
            <person name="Deik A."/>
            <person name="Scott J."/>
            <person name="Pierce K.A."/>
            <person name="Xavier R.J."/>
            <person name="Alm E.J."/>
        </authorList>
    </citation>
    <scope>NUCLEOTIDE SEQUENCE [LARGE SCALE GENOMIC DNA]</scope>
    <source>
        <strain evidence="5 7">BIOML-A3</strain>
    </source>
</reference>
<accession>A0A174P0V3</accession>
<dbReference type="EMBL" id="WCTJ01000004">
    <property type="protein sequence ID" value="KAB4257692.1"/>
    <property type="molecule type" value="Genomic_DNA"/>
</dbReference>
<dbReference type="Pfam" id="PF02086">
    <property type="entry name" value="MethyltransfD12"/>
    <property type="match status" value="1"/>
</dbReference>
<proteinExistence type="predicted"/>
<evidence type="ECO:0000313" key="4">
    <source>
        <dbReference type="EMBL" id="CUP54663.1"/>
    </source>
</evidence>
<evidence type="ECO:0000256" key="1">
    <source>
        <dbReference type="ARBA" id="ARBA00022603"/>
    </source>
</evidence>
<dbReference type="InterPro" id="IPR012327">
    <property type="entry name" value="MeTrfase_D12"/>
</dbReference>
<dbReference type="GO" id="GO:0006298">
    <property type="term" value="P:mismatch repair"/>
    <property type="evidence" value="ECO:0007669"/>
    <property type="project" value="TreeGrafter"/>
</dbReference>
<dbReference type="EC" id="2.1.1.72" evidence="4"/>
<dbReference type="PIRSF" id="PIRSF000398">
    <property type="entry name" value="M_m6A_EcoRV"/>
    <property type="match status" value="1"/>
</dbReference>
<sequence>MRTPITYYGGKQQLASKIISMMPAHKIYCEPFFGGGAVFFQKPKSYLEVINDKNDRLITFYRQVQEHFDELRYLVENTLHSETEYLKAKDFYNGRVPAGDLEIAWSVWMITNGSFSGSMHGGWKWCNGSAGSHTGVFMRNKRSEFNETLRSRLAEVQISCRDALDVIKQRDTPETFFYLDPPYPGCTQGHYRGYTHEELFQMLTVLQGIKGKFILSNFWCQTLRYFVAVNKWHVEKIDMPLKVANLTKAKRKTEILISNYELNPMLFG</sequence>
<dbReference type="SUPFAM" id="SSF53335">
    <property type="entry name" value="S-adenosyl-L-methionine-dependent methyltransferases"/>
    <property type="match status" value="1"/>
</dbReference>
<dbReference type="GO" id="GO:1904047">
    <property type="term" value="F:S-adenosyl-L-methionine binding"/>
    <property type="evidence" value="ECO:0007669"/>
    <property type="project" value="TreeGrafter"/>
</dbReference>
<keyword evidence="1 4" id="KW-0489">Methyltransferase</keyword>
<dbReference type="Gene3D" id="3.40.50.150">
    <property type="entry name" value="Vaccinia Virus protein VP39"/>
    <property type="match status" value="2"/>
</dbReference>
<evidence type="ECO:0000313" key="5">
    <source>
        <dbReference type="EMBL" id="KAB4257692.1"/>
    </source>
</evidence>
<evidence type="ECO:0000313" key="7">
    <source>
        <dbReference type="Proteomes" id="UP000487989"/>
    </source>
</evidence>
<reference evidence="4 6" key="1">
    <citation type="submission" date="2015-09" db="EMBL/GenBank/DDBJ databases">
        <authorList>
            <consortium name="Pathogen Informatics"/>
        </authorList>
    </citation>
    <scope>NUCLEOTIDE SEQUENCE [LARGE SCALE GENOMIC DNA]</scope>
    <source>
        <strain evidence="4 6">2789STDY5608791</strain>
    </source>
</reference>
<keyword evidence="2 4" id="KW-0808">Transferase</keyword>
<dbReference type="Proteomes" id="UP000487989">
    <property type="component" value="Unassembled WGS sequence"/>
</dbReference>
<dbReference type="GO" id="GO:0043565">
    <property type="term" value="F:sequence-specific DNA binding"/>
    <property type="evidence" value="ECO:0007669"/>
    <property type="project" value="TreeGrafter"/>
</dbReference>
<dbReference type="GO" id="GO:0009307">
    <property type="term" value="P:DNA restriction-modification system"/>
    <property type="evidence" value="ECO:0007669"/>
    <property type="project" value="InterPro"/>
</dbReference>
<protein>
    <submittedName>
        <fullName evidence="4 5">DNA adenine methylase</fullName>
        <ecNumber evidence="4">2.1.1.72</ecNumber>
    </submittedName>
</protein>
<gene>
    <name evidence="4" type="ORF">ERS417307_03910</name>
    <name evidence="5" type="ORF">GAP48_04320</name>
</gene>
<dbReference type="InterPro" id="IPR012263">
    <property type="entry name" value="M_m6A_EcoRV"/>
</dbReference>
<organism evidence="4 6">
    <name type="scientific">Bacteroides uniformis</name>
    <dbReference type="NCBI Taxonomy" id="820"/>
    <lineage>
        <taxon>Bacteria</taxon>
        <taxon>Pseudomonadati</taxon>
        <taxon>Bacteroidota</taxon>
        <taxon>Bacteroidia</taxon>
        <taxon>Bacteroidales</taxon>
        <taxon>Bacteroidaceae</taxon>
        <taxon>Bacteroides</taxon>
    </lineage>
</organism>
<dbReference type="GO" id="GO:0032259">
    <property type="term" value="P:methylation"/>
    <property type="evidence" value="ECO:0007669"/>
    <property type="project" value="UniProtKB-KW"/>
</dbReference>
<dbReference type="PRINTS" id="PR00505">
    <property type="entry name" value="D12N6MTFRASE"/>
</dbReference>
<evidence type="ECO:0000256" key="2">
    <source>
        <dbReference type="ARBA" id="ARBA00022679"/>
    </source>
</evidence>
<dbReference type="RefSeq" id="WP_057089685.1">
    <property type="nucleotide sequence ID" value="NZ_CYZF01000015.1"/>
</dbReference>
<evidence type="ECO:0000313" key="6">
    <source>
        <dbReference type="Proteomes" id="UP000095419"/>
    </source>
</evidence>
<dbReference type="PANTHER" id="PTHR30481">
    <property type="entry name" value="DNA ADENINE METHYLASE"/>
    <property type="match status" value="1"/>
</dbReference>
<dbReference type="InterPro" id="IPR029063">
    <property type="entry name" value="SAM-dependent_MTases_sf"/>
</dbReference>
<dbReference type="EMBL" id="CYZF01000015">
    <property type="protein sequence ID" value="CUP54663.1"/>
    <property type="molecule type" value="Genomic_DNA"/>
</dbReference>
<dbReference type="AlphaFoldDB" id="A0A174P0V3"/>
<evidence type="ECO:0000256" key="3">
    <source>
        <dbReference type="ARBA" id="ARBA00022691"/>
    </source>
</evidence>
<dbReference type="PANTHER" id="PTHR30481:SF4">
    <property type="entry name" value="SITE-SPECIFIC DNA-METHYLTRANSFERASE (ADENINE-SPECIFIC)"/>
    <property type="match status" value="1"/>
</dbReference>
<dbReference type="GO" id="GO:0009007">
    <property type="term" value="F:site-specific DNA-methyltransferase (adenine-specific) activity"/>
    <property type="evidence" value="ECO:0007669"/>
    <property type="project" value="UniProtKB-EC"/>
</dbReference>